<protein>
    <submittedName>
        <fullName evidence="1">Uncharacterized protein</fullName>
    </submittedName>
</protein>
<proteinExistence type="predicted"/>
<dbReference type="AlphaFoldDB" id="A0A5J4SBR8"/>
<comment type="caution">
    <text evidence="1">The sequence shown here is derived from an EMBL/GenBank/DDBJ whole genome shotgun (WGS) entry which is preliminary data.</text>
</comment>
<reference evidence="1" key="1">
    <citation type="submission" date="2019-03" db="EMBL/GenBank/DDBJ databases">
        <title>Single cell metagenomics reveals metabolic interactions within the superorganism composed of flagellate Streblomastix strix and complex community of Bacteroidetes bacteria on its surface.</title>
        <authorList>
            <person name="Treitli S.C."/>
            <person name="Kolisko M."/>
            <person name="Husnik F."/>
            <person name="Keeling P."/>
            <person name="Hampl V."/>
        </authorList>
    </citation>
    <scope>NUCLEOTIDE SEQUENCE</scope>
    <source>
        <strain evidence="1">STM</strain>
    </source>
</reference>
<accession>A0A5J4SBR8</accession>
<sequence>MKNNCIFAEFNAKEHKTKGCSYFYGYFGTVICKDKKVIKSQWLHRFRCNCSLARMGGDNLSYFNILNFSFIMPKNNENASRVNNSNAQARTAHETGKTQSIKIFESPNFGKIRTVIVNNEVLFTL</sequence>
<gene>
    <name evidence="1" type="ORF">EZS27_009355</name>
</gene>
<organism evidence="1">
    <name type="scientific">termite gut metagenome</name>
    <dbReference type="NCBI Taxonomy" id="433724"/>
    <lineage>
        <taxon>unclassified sequences</taxon>
        <taxon>metagenomes</taxon>
        <taxon>organismal metagenomes</taxon>
    </lineage>
</organism>
<evidence type="ECO:0000313" key="1">
    <source>
        <dbReference type="EMBL" id="KAA6342895.1"/>
    </source>
</evidence>
<name>A0A5J4SBR8_9ZZZZ</name>
<dbReference type="EMBL" id="SNRY01000299">
    <property type="protein sequence ID" value="KAA6342895.1"/>
    <property type="molecule type" value="Genomic_DNA"/>
</dbReference>